<feature type="domain" description="EamA" evidence="6">
    <location>
        <begin position="4"/>
        <end position="135"/>
    </location>
</feature>
<dbReference type="RefSeq" id="WP_379779534.1">
    <property type="nucleotide sequence ID" value="NZ_JBHSMU010000003.1"/>
</dbReference>
<evidence type="ECO:0000256" key="3">
    <source>
        <dbReference type="ARBA" id="ARBA00022989"/>
    </source>
</evidence>
<sequence length="307" mass="33319">MPSLWMLFASFAFAAMGAGVKLASEFYTTSELLFYRGIIGSVVLLAIVRQQGGTFRTPFPKEHLVRSLVGVVSLWLWFFAIGKLPLATAMTLNYMAPIWMAAGLFFAGWWSRTNTVEWPLLVAVGASFFGVTLVLQPAFETNQWLGGLAGVASSVISAMAYMQVRKLGQMGEPEYRVVFYFSMTTTIVGLVGVLSGDGQQTGLPFHSHTPGGAVLLLGIGCAALMAQMAMTRAYRVGKVLVVANLQYTGIVFSSLWGLALWGDRFNWYVWMGIGVILASGIAATFYNTRKTARGAAMEKTDPIASEL</sequence>
<dbReference type="InterPro" id="IPR037185">
    <property type="entry name" value="EmrE-like"/>
</dbReference>
<evidence type="ECO:0000256" key="2">
    <source>
        <dbReference type="ARBA" id="ARBA00022692"/>
    </source>
</evidence>
<feature type="transmembrane region" description="Helical" evidence="5">
    <location>
        <begin position="144"/>
        <end position="164"/>
    </location>
</feature>
<name>A0ABW0L1R9_9BURK</name>
<dbReference type="PANTHER" id="PTHR22911:SF6">
    <property type="entry name" value="SOLUTE CARRIER FAMILY 35 MEMBER G1"/>
    <property type="match status" value="1"/>
</dbReference>
<protein>
    <submittedName>
        <fullName evidence="7">DMT family transporter</fullName>
    </submittedName>
</protein>
<dbReference type="Proteomes" id="UP001596050">
    <property type="component" value="Unassembled WGS sequence"/>
</dbReference>
<feature type="transmembrane region" description="Helical" evidence="5">
    <location>
        <begin position="239"/>
        <end position="261"/>
    </location>
</feature>
<evidence type="ECO:0000256" key="1">
    <source>
        <dbReference type="ARBA" id="ARBA00004141"/>
    </source>
</evidence>
<keyword evidence="3 5" id="KW-1133">Transmembrane helix</keyword>
<comment type="subcellular location">
    <subcellularLocation>
        <location evidence="1">Membrane</location>
        <topology evidence="1">Multi-pass membrane protein</topology>
    </subcellularLocation>
</comment>
<dbReference type="InterPro" id="IPR000620">
    <property type="entry name" value="EamA_dom"/>
</dbReference>
<feature type="transmembrane region" description="Helical" evidence="5">
    <location>
        <begin position="94"/>
        <end position="111"/>
    </location>
</feature>
<evidence type="ECO:0000256" key="4">
    <source>
        <dbReference type="ARBA" id="ARBA00023136"/>
    </source>
</evidence>
<dbReference type="SUPFAM" id="SSF103481">
    <property type="entry name" value="Multidrug resistance efflux transporter EmrE"/>
    <property type="match status" value="2"/>
</dbReference>
<dbReference type="Pfam" id="PF00892">
    <property type="entry name" value="EamA"/>
    <property type="match status" value="2"/>
</dbReference>
<evidence type="ECO:0000313" key="7">
    <source>
        <dbReference type="EMBL" id="MFC5458566.1"/>
    </source>
</evidence>
<feature type="transmembrane region" description="Helical" evidence="5">
    <location>
        <begin position="33"/>
        <end position="52"/>
    </location>
</feature>
<feature type="transmembrane region" description="Helical" evidence="5">
    <location>
        <begin position="64"/>
        <end position="82"/>
    </location>
</feature>
<keyword evidence="8" id="KW-1185">Reference proteome</keyword>
<keyword evidence="2 5" id="KW-0812">Transmembrane</keyword>
<proteinExistence type="predicted"/>
<gene>
    <name evidence="7" type="ORF">ACFPN5_01925</name>
</gene>
<feature type="domain" description="EamA" evidence="6">
    <location>
        <begin position="145"/>
        <end position="279"/>
    </location>
</feature>
<dbReference type="EMBL" id="JBHSMU010000003">
    <property type="protein sequence ID" value="MFC5458566.1"/>
    <property type="molecule type" value="Genomic_DNA"/>
</dbReference>
<reference evidence="8" key="1">
    <citation type="journal article" date="2019" name="Int. J. Syst. Evol. Microbiol.">
        <title>The Global Catalogue of Microorganisms (GCM) 10K type strain sequencing project: providing services to taxonomists for standard genome sequencing and annotation.</title>
        <authorList>
            <consortium name="The Broad Institute Genomics Platform"/>
            <consortium name="The Broad Institute Genome Sequencing Center for Infectious Disease"/>
            <person name="Wu L."/>
            <person name="Ma J."/>
        </authorList>
    </citation>
    <scope>NUCLEOTIDE SEQUENCE [LARGE SCALE GENOMIC DNA]</scope>
    <source>
        <strain evidence="8">KACC 12649</strain>
    </source>
</reference>
<feature type="transmembrane region" description="Helical" evidence="5">
    <location>
        <begin position="267"/>
        <end position="287"/>
    </location>
</feature>
<comment type="caution">
    <text evidence="7">The sequence shown here is derived from an EMBL/GenBank/DDBJ whole genome shotgun (WGS) entry which is preliminary data.</text>
</comment>
<evidence type="ECO:0000256" key="5">
    <source>
        <dbReference type="SAM" id="Phobius"/>
    </source>
</evidence>
<feature type="transmembrane region" description="Helical" evidence="5">
    <location>
        <begin position="176"/>
        <end position="196"/>
    </location>
</feature>
<evidence type="ECO:0000259" key="6">
    <source>
        <dbReference type="Pfam" id="PF00892"/>
    </source>
</evidence>
<organism evidence="7 8">
    <name type="scientific">Massilia niabensis</name>
    <dbReference type="NCBI Taxonomy" id="544910"/>
    <lineage>
        <taxon>Bacteria</taxon>
        <taxon>Pseudomonadati</taxon>
        <taxon>Pseudomonadota</taxon>
        <taxon>Betaproteobacteria</taxon>
        <taxon>Burkholderiales</taxon>
        <taxon>Oxalobacteraceae</taxon>
        <taxon>Telluria group</taxon>
        <taxon>Massilia</taxon>
    </lineage>
</organism>
<accession>A0ABW0L1R9</accession>
<keyword evidence="4 5" id="KW-0472">Membrane</keyword>
<evidence type="ECO:0000313" key="8">
    <source>
        <dbReference type="Proteomes" id="UP001596050"/>
    </source>
</evidence>
<dbReference type="PANTHER" id="PTHR22911">
    <property type="entry name" value="ACYL-MALONYL CONDENSING ENZYME-RELATED"/>
    <property type="match status" value="1"/>
</dbReference>
<feature type="transmembrane region" description="Helical" evidence="5">
    <location>
        <begin position="118"/>
        <end position="138"/>
    </location>
</feature>
<feature type="transmembrane region" description="Helical" evidence="5">
    <location>
        <begin position="208"/>
        <end position="227"/>
    </location>
</feature>